<gene>
    <name evidence="1" type="ORF">CEXT_513661</name>
</gene>
<dbReference type="EMBL" id="BPLR01016403">
    <property type="protein sequence ID" value="GIY83597.1"/>
    <property type="molecule type" value="Genomic_DNA"/>
</dbReference>
<dbReference type="Proteomes" id="UP001054945">
    <property type="component" value="Unassembled WGS sequence"/>
</dbReference>
<accession>A0AAV4WLV9</accession>
<dbReference type="AlphaFoldDB" id="A0AAV4WLV9"/>
<organism evidence="1 2">
    <name type="scientific">Caerostris extrusa</name>
    <name type="common">Bark spider</name>
    <name type="synonym">Caerostris bankana</name>
    <dbReference type="NCBI Taxonomy" id="172846"/>
    <lineage>
        <taxon>Eukaryota</taxon>
        <taxon>Metazoa</taxon>
        <taxon>Ecdysozoa</taxon>
        <taxon>Arthropoda</taxon>
        <taxon>Chelicerata</taxon>
        <taxon>Arachnida</taxon>
        <taxon>Araneae</taxon>
        <taxon>Araneomorphae</taxon>
        <taxon>Entelegynae</taxon>
        <taxon>Araneoidea</taxon>
        <taxon>Araneidae</taxon>
        <taxon>Caerostris</taxon>
    </lineage>
</organism>
<comment type="caution">
    <text evidence="1">The sequence shown here is derived from an EMBL/GenBank/DDBJ whole genome shotgun (WGS) entry which is preliminary data.</text>
</comment>
<protein>
    <submittedName>
        <fullName evidence="1">Uncharacterized protein</fullName>
    </submittedName>
</protein>
<sequence length="108" mass="12559">MNEYAEQRSVVIELFLFIAFFHSREVSEMTTSITDCSNAYLPYHNPRRYVTPCAPASKRALTAANSGTNGSTVVDRQLFSYSPNKGRRRRRYFLHTNYTIDIRPEYSH</sequence>
<proteinExistence type="predicted"/>
<evidence type="ECO:0000313" key="1">
    <source>
        <dbReference type="EMBL" id="GIY83597.1"/>
    </source>
</evidence>
<name>A0AAV4WLV9_CAEEX</name>
<keyword evidence="2" id="KW-1185">Reference proteome</keyword>
<reference evidence="1 2" key="1">
    <citation type="submission" date="2021-06" db="EMBL/GenBank/DDBJ databases">
        <title>Caerostris extrusa draft genome.</title>
        <authorList>
            <person name="Kono N."/>
            <person name="Arakawa K."/>
        </authorList>
    </citation>
    <scope>NUCLEOTIDE SEQUENCE [LARGE SCALE GENOMIC DNA]</scope>
</reference>
<evidence type="ECO:0000313" key="2">
    <source>
        <dbReference type="Proteomes" id="UP001054945"/>
    </source>
</evidence>